<keyword evidence="3 4" id="KW-0418">Kinase</keyword>
<comment type="similarity">
    <text evidence="1 4">Belongs to the polyphosphate kinase 2 (PPK2) family. Class I subfamily.</text>
</comment>
<dbReference type="InterPro" id="IPR016898">
    <property type="entry name" value="Polyphosphate_phosphotransfera"/>
</dbReference>
<dbReference type="PANTHER" id="PTHR34383:SF1">
    <property type="entry name" value="ADP-POLYPHOSPHATE PHOSPHOTRANSFERASE"/>
    <property type="match status" value="1"/>
</dbReference>
<name>A0ABV7VHB9_9PROT</name>
<evidence type="ECO:0000256" key="2">
    <source>
        <dbReference type="ARBA" id="ARBA00022679"/>
    </source>
</evidence>
<evidence type="ECO:0000313" key="7">
    <source>
        <dbReference type="Proteomes" id="UP001595711"/>
    </source>
</evidence>
<dbReference type="GO" id="GO:0008976">
    <property type="term" value="F:polyphosphate kinase activity"/>
    <property type="evidence" value="ECO:0007669"/>
    <property type="project" value="UniProtKB-EC"/>
</dbReference>
<evidence type="ECO:0000313" key="6">
    <source>
        <dbReference type="EMBL" id="MFC3676570.1"/>
    </source>
</evidence>
<keyword evidence="7" id="KW-1185">Reference proteome</keyword>
<dbReference type="InterPro" id="IPR022486">
    <property type="entry name" value="PPK2_PA0141"/>
</dbReference>
<dbReference type="InterPro" id="IPR027417">
    <property type="entry name" value="P-loop_NTPase"/>
</dbReference>
<dbReference type="NCBIfam" id="TIGR03707">
    <property type="entry name" value="PPK2_P_aer"/>
    <property type="match status" value="1"/>
</dbReference>
<dbReference type="Proteomes" id="UP001595711">
    <property type="component" value="Unassembled WGS sequence"/>
</dbReference>
<dbReference type="InterPro" id="IPR022488">
    <property type="entry name" value="PPK2-related"/>
</dbReference>
<dbReference type="Pfam" id="PF03976">
    <property type="entry name" value="PPK2"/>
    <property type="match status" value="1"/>
</dbReference>
<dbReference type="PIRSF" id="PIRSF028756">
    <property type="entry name" value="PPK2_prd"/>
    <property type="match status" value="1"/>
</dbReference>
<dbReference type="EMBL" id="JBHRYJ010000002">
    <property type="protein sequence ID" value="MFC3676570.1"/>
    <property type="molecule type" value="Genomic_DNA"/>
</dbReference>
<proteinExistence type="inferred from homology"/>
<evidence type="ECO:0000256" key="1">
    <source>
        <dbReference type="ARBA" id="ARBA00009924"/>
    </source>
</evidence>
<dbReference type="EC" id="2.7.4.-" evidence="4"/>
<dbReference type="SUPFAM" id="SSF52540">
    <property type="entry name" value="P-loop containing nucleoside triphosphate hydrolases"/>
    <property type="match status" value="1"/>
</dbReference>
<accession>A0ABV7VHB9</accession>
<protein>
    <recommendedName>
        <fullName evidence="4">ADP/GDP-polyphosphate phosphotransferase</fullName>
        <ecNumber evidence="4">2.7.4.-</ecNumber>
    </recommendedName>
    <alternativeName>
        <fullName evidence="4">Polyphosphate kinase PPK2</fullName>
    </alternativeName>
</protein>
<comment type="caution">
    <text evidence="6">The sequence shown here is derived from an EMBL/GenBank/DDBJ whole genome shotgun (WGS) entry which is preliminary data.</text>
</comment>
<comment type="subunit">
    <text evidence="4">Homotetramer.</text>
</comment>
<sequence length="266" mass="30785">MGKPAKKKTTKKKSAPDGYAAELRRLQIQLVCLQRHLIARNEKLLVIIEGRDGAGKDGTIKRITEHMSPRETRVVALGKPSDREQTEWYFQRHVAHLPAGGEFVLFNRSWYNRAGVERVMGFCTEAEYESFMTNVPLFEDLLVRSGIRLLKYYLDIDRDEQKKRLALRERDPLKQWKISPIDKVALKHWKAYSQARDAMLSRSHSAAAPWIVVRADNKKLARLNLIRDLLSRLEYDDKARPRLLAPDRHIVFSFDAEALRDGRVAP</sequence>
<dbReference type="PANTHER" id="PTHR34383">
    <property type="entry name" value="POLYPHOSPHATE:AMP PHOSPHOTRANSFERASE-RELATED"/>
    <property type="match status" value="1"/>
</dbReference>
<evidence type="ECO:0000256" key="4">
    <source>
        <dbReference type="RuleBase" id="RU369062"/>
    </source>
</evidence>
<organism evidence="6 7">
    <name type="scientific">Ferrovibrio xuzhouensis</name>
    <dbReference type="NCBI Taxonomy" id="1576914"/>
    <lineage>
        <taxon>Bacteria</taxon>
        <taxon>Pseudomonadati</taxon>
        <taxon>Pseudomonadota</taxon>
        <taxon>Alphaproteobacteria</taxon>
        <taxon>Rhodospirillales</taxon>
        <taxon>Rhodospirillaceae</taxon>
        <taxon>Ferrovibrio</taxon>
    </lineage>
</organism>
<dbReference type="Gene3D" id="3.40.50.300">
    <property type="entry name" value="P-loop containing nucleotide triphosphate hydrolases"/>
    <property type="match status" value="1"/>
</dbReference>
<gene>
    <name evidence="6" type="primary">ppk2</name>
    <name evidence="6" type="ORF">ACFOOQ_13515</name>
</gene>
<feature type="domain" description="Polyphosphate kinase-2-related" evidence="5">
    <location>
        <begin position="17"/>
        <end position="240"/>
    </location>
</feature>
<dbReference type="RefSeq" id="WP_379727445.1">
    <property type="nucleotide sequence ID" value="NZ_JBHRYJ010000002.1"/>
</dbReference>
<evidence type="ECO:0000259" key="5">
    <source>
        <dbReference type="Pfam" id="PF03976"/>
    </source>
</evidence>
<comment type="function">
    <text evidence="4">Uses inorganic polyphosphate (polyP) as a donor to convert GDP to GTP or ADP to ATP.</text>
</comment>
<reference evidence="7" key="1">
    <citation type="journal article" date="2019" name="Int. J. Syst. Evol. Microbiol.">
        <title>The Global Catalogue of Microorganisms (GCM) 10K type strain sequencing project: providing services to taxonomists for standard genome sequencing and annotation.</title>
        <authorList>
            <consortium name="The Broad Institute Genomics Platform"/>
            <consortium name="The Broad Institute Genome Sequencing Center for Infectious Disease"/>
            <person name="Wu L."/>
            <person name="Ma J."/>
        </authorList>
    </citation>
    <scope>NUCLEOTIDE SEQUENCE [LARGE SCALE GENOMIC DNA]</scope>
    <source>
        <strain evidence="7">KCTC 42182</strain>
    </source>
</reference>
<keyword evidence="2 4" id="KW-0808">Transferase</keyword>
<evidence type="ECO:0000256" key="3">
    <source>
        <dbReference type="ARBA" id="ARBA00022777"/>
    </source>
</evidence>